<dbReference type="Pfam" id="PF13331">
    <property type="entry name" value="DUF4093"/>
    <property type="match status" value="1"/>
</dbReference>
<protein>
    <submittedName>
        <fullName evidence="2">DUF4093 domain-containing protein</fullName>
    </submittedName>
</protein>
<sequence>MIKLKEAVIVEGKYDKIKLSSIIDGLIIETRGFRIFKDERQMALIRRMAETRGLLILTDSDSAGFLIRHHLMSAIPAKYIKHAYIPDVLGKERRKEKGSKEGKLGVEGVSKQQILEALDRAGVLCEEEPVPQWEAPAAARKIEKADLFRDGLTGGENSARNRRLLLEHLSLPEHLATNALLKVLNSMMTYEEYSALVEKLLK</sequence>
<dbReference type="Gene3D" id="3.40.1360.10">
    <property type="match status" value="1"/>
</dbReference>
<comment type="caution">
    <text evidence="2">The sequence shown here is derived from an EMBL/GenBank/DDBJ whole genome shotgun (WGS) entry which is preliminary data.</text>
</comment>
<dbReference type="InterPro" id="IPR025156">
    <property type="entry name" value="RNase_M5_C"/>
</dbReference>
<evidence type="ECO:0000259" key="1">
    <source>
        <dbReference type="SMART" id="SM00493"/>
    </source>
</evidence>
<dbReference type="SMART" id="SM00493">
    <property type="entry name" value="TOPRIM"/>
    <property type="match status" value="1"/>
</dbReference>
<dbReference type="GO" id="GO:0006364">
    <property type="term" value="P:rRNA processing"/>
    <property type="evidence" value="ECO:0007669"/>
    <property type="project" value="TreeGrafter"/>
</dbReference>
<feature type="domain" description="Toprim" evidence="1">
    <location>
        <begin position="5"/>
        <end position="80"/>
    </location>
</feature>
<name>A0A928KR90_9FIRM</name>
<reference evidence="2" key="1">
    <citation type="submission" date="2019-04" db="EMBL/GenBank/DDBJ databases">
        <title>Evolution of Biomass-Degrading Anaerobic Consortia Revealed by Metagenomics.</title>
        <authorList>
            <person name="Peng X."/>
        </authorList>
    </citation>
    <scope>NUCLEOTIDE SEQUENCE</scope>
    <source>
        <strain evidence="2">SIG551</strain>
    </source>
</reference>
<dbReference type="PANTHER" id="PTHR39156">
    <property type="entry name" value="RIBONUCLEASE M5"/>
    <property type="match status" value="1"/>
</dbReference>
<dbReference type="GO" id="GO:0043822">
    <property type="term" value="F:ribonuclease M5 activity"/>
    <property type="evidence" value="ECO:0007669"/>
    <property type="project" value="TreeGrafter"/>
</dbReference>
<dbReference type="InterPro" id="IPR006171">
    <property type="entry name" value="TOPRIM_dom"/>
</dbReference>
<dbReference type="EMBL" id="SVNY01000001">
    <property type="protein sequence ID" value="MBE6832443.1"/>
    <property type="molecule type" value="Genomic_DNA"/>
</dbReference>
<dbReference type="Proteomes" id="UP000754750">
    <property type="component" value="Unassembled WGS sequence"/>
</dbReference>
<accession>A0A928KR90</accession>
<proteinExistence type="predicted"/>
<dbReference type="RefSeq" id="WP_326839899.1">
    <property type="nucleotide sequence ID" value="NZ_SVNY01000001.1"/>
</dbReference>
<gene>
    <name evidence="2" type="ORF">E7512_02470</name>
</gene>
<organism evidence="2 3">
    <name type="scientific">Faecalispora sporosphaeroides</name>
    <dbReference type="NCBI Taxonomy" id="1549"/>
    <lineage>
        <taxon>Bacteria</taxon>
        <taxon>Bacillati</taxon>
        <taxon>Bacillota</taxon>
        <taxon>Clostridia</taxon>
        <taxon>Eubacteriales</taxon>
        <taxon>Oscillospiraceae</taxon>
        <taxon>Faecalispora</taxon>
    </lineage>
</organism>
<dbReference type="AlphaFoldDB" id="A0A928KR90"/>
<evidence type="ECO:0000313" key="3">
    <source>
        <dbReference type="Proteomes" id="UP000754750"/>
    </source>
</evidence>
<evidence type="ECO:0000313" key="2">
    <source>
        <dbReference type="EMBL" id="MBE6832443.1"/>
    </source>
</evidence>
<dbReference type="PANTHER" id="PTHR39156:SF2">
    <property type="entry name" value="DNA PRIMASE (BACTERIAL TYPE) AND SMALL PRIMASE-LIKE PROTEINS"/>
    <property type="match status" value="1"/>
</dbReference>
<dbReference type="Pfam" id="PF01751">
    <property type="entry name" value="Toprim"/>
    <property type="match status" value="1"/>
</dbReference>
<dbReference type="SUPFAM" id="SSF110455">
    <property type="entry name" value="Toprim domain"/>
    <property type="match status" value="1"/>
</dbReference>